<dbReference type="AlphaFoldDB" id="A0A8H4IXL1"/>
<sequence>MSSSQVLVDAIMVASPDILREALLRLAFTNGCQEAVEQEFLVQSTFERLSLGEPNHQASRSSSTKRRRYETCARCTKEYDVTKNDAGACRWHGGSLDVDWSSGRWKYHREERDGPIDSDVMRQRFPERVGTMQSRASPRITAFGYSTTSLVGSATGATAEAKLWRRVHASKSRSTFLSQSFRANMAPPTTLVDAINSAVPDRLPSSASRCFVNYNNPNQAVYEICEQCNKEFDAAKNANDACVWHSGELEPDDDGGFWDNHWEESESDIDTDGMREQHPEGFMWDCCGKDGTASGCKVTEHTASAATTKKPRV</sequence>
<proteinExistence type="predicted"/>
<dbReference type="EMBL" id="WWBZ02000016">
    <property type="protein sequence ID" value="KAF4309425.1"/>
    <property type="molecule type" value="Genomic_DNA"/>
</dbReference>
<dbReference type="PANTHER" id="PTHR38167">
    <property type="entry name" value="C2H2-TYPE DOMAIN-CONTAINING PROTEIN"/>
    <property type="match status" value="1"/>
</dbReference>
<dbReference type="Proteomes" id="UP000572817">
    <property type="component" value="Unassembled WGS sequence"/>
</dbReference>
<evidence type="ECO:0008006" key="3">
    <source>
        <dbReference type="Google" id="ProtNLM"/>
    </source>
</evidence>
<dbReference type="OrthoDB" id="5422613at2759"/>
<organism evidence="1 2">
    <name type="scientific">Botryosphaeria dothidea</name>
    <dbReference type="NCBI Taxonomy" id="55169"/>
    <lineage>
        <taxon>Eukaryota</taxon>
        <taxon>Fungi</taxon>
        <taxon>Dikarya</taxon>
        <taxon>Ascomycota</taxon>
        <taxon>Pezizomycotina</taxon>
        <taxon>Dothideomycetes</taxon>
        <taxon>Dothideomycetes incertae sedis</taxon>
        <taxon>Botryosphaeriales</taxon>
        <taxon>Botryosphaeriaceae</taxon>
        <taxon>Botryosphaeria</taxon>
    </lineage>
</organism>
<evidence type="ECO:0000313" key="2">
    <source>
        <dbReference type="Proteomes" id="UP000572817"/>
    </source>
</evidence>
<comment type="caution">
    <text evidence="1">The sequence shown here is derived from an EMBL/GenBank/DDBJ whole genome shotgun (WGS) entry which is preliminary data.</text>
</comment>
<evidence type="ECO:0000313" key="1">
    <source>
        <dbReference type="EMBL" id="KAF4309425.1"/>
    </source>
</evidence>
<reference evidence="1" key="1">
    <citation type="submission" date="2020-04" db="EMBL/GenBank/DDBJ databases">
        <title>Genome Assembly and Annotation of Botryosphaeria dothidea sdau 11-99, a Latent Pathogen of Apple Fruit Ring Rot in China.</title>
        <authorList>
            <person name="Yu C."/>
            <person name="Diao Y."/>
            <person name="Lu Q."/>
            <person name="Zhao J."/>
            <person name="Cui S."/>
            <person name="Peng C."/>
            <person name="He B."/>
            <person name="Liu H."/>
        </authorList>
    </citation>
    <scope>NUCLEOTIDE SEQUENCE [LARGE SCALE GENOMIC DNA]</scope>
    <source>
        <strain evidence="1">Sdau11-99</strain>
    </source>
</reference>
<accession>A0A8H4IXL1</accession>
<name>A0A8H4IXL1_9PEZI</name>
<dbReference type="PANTHER" id="PTHR38167:SF1">
    <property type="entry name" value="C2H2-TYPE DOMAIN-CONTAINING PROTEIN"/>
    <property type="match status" value="1"/>
</dbReference>
<gene>
    <name evidence="1" type="ORF">GTA08_BOTSDO03210</name>
</gene>
<keyword evidence="2" id="KW-1185">Reference proteome</keyword>
<protein>
    <recommendedName>
        <fullName evidence="3">C2H2-type domain-containing protein</fullName>
    </recommendedName>
</protein>